<name>A0A383RCZ7_PAEAL</name>
<evidence type="ECO:0000313" key="1">
    <source>
        <dbReference type="EMBL" id="SYX84452.1"/>
    </source>
</evidence>
<dbReference type="SUPFAM" id="SSF49785">
    <property type="entry name" value="Galactose-binding domain-like"/>
    <property type="match status" value="1"/>
</dbReference>
<sequence>MKFGFEYICDLDRQLSYDDQTFQNDYKPLQNFFIGGFEYVSDKDGQLSYEPVLTKTFIFHDGAYKKLVMGSRDILRQTNVIPIMTSNTSPTGRVSASSNDGANFEEFRAFNGLKGINAGDYWRTPTTSGWIMYEFAVPKCIYKYSITPYSTTSTMNPRDWRFEGSNDGINWSILDERSSMTDGGEFLCPNRQAFNMYKLNVASNNGASALTIVELELFELLPGNYDDSWEQVSTDIPTKDNFTKDGISNMHVLNRSEATHDIPMSSQQLSTGKLYRTKVDCSTFFEINALHVKKI</sequence>
<dbReference type="AlphaFoldDB" id="A0A383RCZ7"/>
<dbReference type="Gene3D" id="2.60.120.260">
    <property type="entry name" value="Galactose-binding domain-like"/>
    <property type="match status" value="1"/>
</dbReference>
<organism evidence="1 2">
    <name type="scientific">Paenibacillus alvei</name>
    <name type="common">Bacillus alvei</name>
    <dbReference type="NCBI Taxonomy" id="44250"/>
    <lineage>
        <taxon>Bacteria</taxon>
        <taxon>Bacillati</taxon>
        <taxon>Bacillota</taxon>
        <taxon>Bacilli</taxon>
        <taxon>Bacillales</taxon>
        <taxon>Paenibacillaceae</taxon>
        <taxon>Paenibacillus</taxon>
    </lineage>
</organism>
<dbReference type="Proteomes" id="UP000304148">
    <property type="component" value="Chromosome"/>
</dbReference>
<dbReference type="InterPro" id="IPR008979">
    <property type="entry name" value="Galactose-bd-like_sf"/>
</dbReference>
<dbReference type="EMBL" id="LS992241">
    <property type="protein sequence ID" value="SYX84452.1"/>
    <property type="molecule type" value="Genomic_DNA"/>
</dbReference>
<evidence type="ECO:0000313" key="2">
    <source>
        <dbReference type="Proteomes" id="UP000304148"/>
    </source>
</evidence>
<accession>A0A383RCZ7</accession>
<dbReference type="RefSeq" id="WP_138186373.1">
    <property type="nucleotide sequence ID" value="NZ_LS992241.1"/>
</dbReference>
<reference evidence="2" key="1">
    <citation type="submission" date="2018-08" db="EMBL/GenBank/DDBJ databases">
        <authorList>
            <person name="Chevrot R."/>
        </authorList>
    </citation>
    <scope>NUCLEOTIDE SEQUENCE [LARGE SCALE GENOMIC DNA]</scope>
</reference>
<protein>
    <submittedName>
        <fullName evidence="1">F5/8 type C domain-containing protein</fullName>
    </submittedName>
</protein>
<gene>
    <name evidence="1" type="ORF">PBLR_12874</name>
</gene>
<proteinExistence type="predicted"/>